<dbReference type="InterPro" id="IPR053716">
    <property type="entry name" value="Flag_assembly_chemotaxis_eff"/>
</dbReference>
<accession>A0A7Y7IT68</accession>
<comment type="caution">
    <text evidence="12">The sequence shown here is derived from an EMBL/GenBank/DDBJ whole genome shotgun (WGS) entry which is preliminary data.</text>
</comment>
<evidence type="ECO:0000256" key="10">
    <source>
        <dbReference type="ARBA" id="ARBA00023225"/>
    </source>
</evidence>
<evidence type="ECO:0000256" key="2">
    <source>
        <dbReference type="ARBA" id="ARBA00010004"/>
    </source>
</evidence>
<evidence type="ECO:0000256" key="7">
    <source>
        <dbReference type="ARBA" id="ARBA00022795"/>
    </source>
</evidence>
<dbReference type="EMBL" id="JABXXP010000007">
    <property type="protein sequence ID" value="NVN09876.1"/>
    <property type="molecule type" value="Genomic_DNA"/>
</dbReference>
<organism evidence="12 13">
    <name type="scientific">Nguyenibacter vanlangensis</name>
    <dbReference type="NCBI Taxonomy" id="1216886"/>
    <lineage>
        <taxon>Bacteria</taxon>
        <taxon>Pseudomonadati</taxon>
        <taxon>Pseudomonadota</taxon>
        <taxon>Alphaproteobacteria</taxon>
        <taxon>Acetobacterales</taxon>
        <taxon>Acetobacteraceae</taxon>
        <taxon>Nguyenibacter</taxon>
    </lineage>
</organism>
<dbReference type="Pfam" id="PF02050">
    <property type="entry name" value="FliJ"/>
    <property type="match status" value="1"/>
</dbReference>
<name>A0A7Y7IT68_9PROT</name>
<dbReference type="AlphaFoldDB" id="A0A7Y7IT68"/>
<evidence type="ECO:0000256" key="1">
    <source>
        <dbReference type="ARBA" id="ARBA00004413"/>
    </source>
</evidence>
<reference evidence="12 13" key="1">
    <citation type="submission" date="2020-06" db="EMBL/GenBank/DDBJ databases">
        <title>Description of novel acetic acid bacteria.</title>
        <authorList>
            <person name="Sombolestani A."/>
        </authorList>
    </citation>
    <scope>NUCLEOTIDE SEQUENCE [LARGE SCALE GENOMIC DNA]</scope>
    <source>
        <strain evidence="12 13">LMG 31431</strain>
    </source>
</reference>
<keyword evidence="4" id="KW-0813">Transport</keyword>
<feature type="compositionally biased region" description="Basic and acidic residues" evidence="11">
    <location>
        <begin position="115"/>
        <end position="135"/>
    </location>
</feature>
<dbReference type="GO" id="GO:0009288">
    <property type="term" value="C:bacterial-type flagellum"/>
    <property type="evidence" value="ECO:0007669"/>
    <property type="project" value="InterPro"/>
</dbReference>
<dbReference type="GO" id="GO:0006935">
    <property type="term" value="P:chemotaxis"/>
    <property type="evidence" value="ECO:0007669"/>
    <property type="project" value="UniProtKB-KW"/>
</dbReference>
<protein>
    <recommendedName>
        <fullName evidence="3">Flagellar FliJ protein</fullName>
    </recommendedName>
</protein>
<dbReference type="Proteomes" id="UP000534870">
    <property type="component" value="Unassembled WGS sequence"/>
</dbReference>
<sequence length="142" mass="15894">MMEARARALQALIRLRKTEVDQAKAALARMLAEEHAALGRLETRRAAIETERRETLVGQVSSDDFRLWLPAGREAVESAETMLHAARCASDQAREALMQANAALKAAEAILDKRLEEEKEMRTRREQAEIDDLSRRGRVAAG</sequence>
<gene>
    <name evidence="12" type="ORF">HUK84_01715</name>
</gene>
<dbReference type="GO" id="GO:0071973">
    <property type="term" value="P:bacterial-type flagellum-dependent cell motility"/>
    <property type="evidence" value="ECO:0007669"/>
    <property type="project" value="InterPro"/>
</dbReference>
<evidence type="ECO:0000256" key="8">
    <source>
        <dbReference type="ARBA" id="ARBA00022927"/>
    </source>
</evidence>
<evidence type="ECO:0000256" key="5">
    <source>
        <dbReference type="ARBA" id="ARBA00022475"/>
    </source>
</evidence>
<evidence type="ECO:0000256" key="11">
    <source>
        <dbReference type="SAM" id="MobiDB-lite"/>
    </source>
</evidence>
<comment type="subcellular location">
    <subcellularLocation>
        <location evidence="1">Cell membrane</location>
        <topology evidence="1">Peripheral membrane protein</topology>
        <orientation evidence="1">Cytoplasmic side</orientation>
    </subcellularLocation>
</comment>
<keyword evidence="9" id="KW-0472">Membrane</keyword>
<evidence type="ECO:0000313" key="12">
    <source>
        <dbReference type="EMBL" id="NVN09876.1"/>
    </source>
</evidence>
<keyword evidence="6" id="KW-0145">Chemotaxis</keyword>
<keyword evidence="5" id="KW-1003">Cell membrane</keyword>
<evidence type="ECO:0000256" key="6">
    <source>
        <dbReference type="ARBA" id="ARBA00022500"/>
    </source>
</evidence>
<proteinExistence type="inferred from homology"/>
<dbReference type="Gene3D" id="1.10.287.1700">
    <property type="match status" value="1"/>
</dbReference>
<feature type="region of interest" description="Disordered" evidence="11">
    <location>
        <begin position="115"/>
        <end position="142"/>
    </location>
</feature>
<dbReference type="GO" id="GO:0015031">
    <property type="term" value="P:protein transport"/>
    <property type="evidence" value="ECO:0007669"/>
    <property type="project" value="UniProtKB-KW"/>
</dbReference>
<evidence type="ECO:0000313" key="13">
    <source>
        <dbReference type="Proteomes" id="UP000534870"/>
    </source>
</evidence>
<evidence type="ECO:0000256" key="4">
    <source>
        <dbReference type="ARBA" id="ARBA00022448"/>
    </source>
</evidence>
<dbReference type="GO" id="GO:0044781">
    <property type="term" value="P:bacterial-type flagellum organization"/>
    <property type="evidence" value="ECO:0007669"/>
    <property type="project" value="UniProtKB-KW"/>
</dbReference>
<keyword evidence="10" id="KW-1006">Bacterial flagellum protein export</keyword>
<keyword evidence="7" id="KW-1005">Bacterial flagellum biogenesis</keyword>
<dbReference type="InterPro" id="IPR012823">
    <property type="entry name" value="Flagell_FliJ"/>
</dbReference>
<dbReference type="GO" id="GO:0005886">
    <property type="term" value="C:plasma membrane"/>
    <property type="evidence" value="ECO:0007669"/>
    <property type="project" value="UniProtKB-SubCell"/>
</dbReference>
<comment type="similarity">
    <text evidence="2">Belongs to the FliJ family.</text>
</comment>
<evidence type="ECO:0000256" key="9">
    <source>
        <dbReference type="ARBA" id="ARBA00023136"/>
    </source>
</evidence>
<evidence type="ECO:0000256" key="3">
    <source>
        <dbReference type="ARBA" id="ARBA00020392"/>
    </source>
</evidence>
<keyword evidence="8" id="KW-0653">Protein transport</keyword>